<gene>
    <name evidence="2" type="ORF">KC19_10G160100</name>
</gene>
<dbReference type="AlphaFoldDB" id="A0A8T0GMJ0"/>
<sequence>MNKTLNSRRCPPETEVSLESLLKMNEMNEEINILQRKKIEMLQKKKMNQLLGDVNNVQEDVNNFQKEEANKLYKEKLRDKFYKKEVDYLQEDINDFLQVEKLDYPQEDISEFLHEQAEQLKSKIGKEEPKTVIKEKKSKLYLKSS</sequence>
<evidence type="ECO:0000313" key="3">
    <source>
        <dbReference type="Proteomes" id="UP000822688"/>
    </source>
</evidence>
<keyword evidence="1" id="KW-0175">Coiled coil</keyword>
<keyword evidence="3" id="KW-1185">Reference proteome</keyword>
<reference evidence="2" key="1">
    <citation type="submission" date="2020-06" db="EMBL/GenBank/DDBJ databases">
        <title>WGS assembly of Ceratodon purpureus strain R40.</title>
        <authorList>
            <person name="Carey S.B."/>
            <person name="Jenkins J."/>
            <person name="Shu S."/>
            <person name="Lovell J.T."/>
            <person name="Sreedasyam A."/>
            <person name="Maumus F."/>
            <person name="Tiley G.P."/>
            <person name="Fernandez-Pozo N."/>
            <person name="Barry K."/>
            <person name="Chen C."/>
            <person name="Wang M."/>
            <person name="Lipzen A."/>
            <person name="Daum C."/>
            <person name="Saski C.A."/>
            <person name="Payton A.C."/>
            <person name="Mcbreen J.C."/>
            <person name="Conrad R.E."/>
            <person name="Kollar L.M."/>
            <person name="Olsson S."/>
            <person name="Huttunen S."/>
            <person name="Landis J.B."/>
            <person name="Wickett N.J."/>
            <person name="Johnson M.G."/>
            <person name="Rensing S.A."/>
            <person name="Grimwood J."/>
            <person name="Schmutz J."/>
            <person name="Mcdaniel S.F."/>
        </authorList>
    </citation>
    <scope>NUCLEOTIDE SEQUENCE</scope>
    <source>
        <strain evidence="2">R40</strain>
    </source>
</reference>
<organism evidence="2 3">
    <name type="scientific">Ceratodon purpureus</name>
    <name type="common">Fire moss</name>
    <name type="synonym">Dicranum purpureum</name>
    <dbReference type="NCBI Taxonomy" id="3225"/>
    <lineage>
        <taxon>Eukaryota</taxon>
        <taxon>Viridiplantae</taxon>
        <taxon>Streptophyta</taxon>
        <taxon>Embryophyta</taxon>
        <taxon>Bryophyta</taxon>
        <taxon>Bryophytina</taxon>
        <taxon>Bryopsida</taxon>
        <taxon>Dicranidae</taxon>
        <taxon>Pseudoditrichales</taxon>
        <taxon>Ditrichaceae</taxon>
        <taxon>Ceratodon</taxon>
    </lineage>
</organism>
<feature type="coiled-coil region" evidence="1">
    <location>
        <begin position="24"/>
        <end position="67"/>
    </location>
</feature>
<evidence type="ECO:0000313" key="2">
    <source>
        <dbReference type="EMBL" id="KAG0560183.1"/>
    </source>
</evidence>
<name>A0A8T0GMJ0_CERPU</name>
<proteinExistence type="predicted"/>
<protein>
    <submittedName>
        <fullName evidence="2">Uncharacterized protein</fullName>
    </submittedName>
</protein>
<dbReference type="Proteomes" id="UP000822688">
    <property type="component" value="Chromosome 10"/>
</dbReference>
<comment type="caution">
    <text evidence="2">The sequence shown here is derived from an EMBL/GenBank/DDBJ whole genome shotgun (WGS) entry which is preliminary data.</text>
</comment>
<dbReference type="EMBL" id="CM026431">
    <property type="protein sequence ID" value="KAG0560183.1"/>
    <property type="molecule type" value="Genomic_DNA"/>
</dbReference>
<accession>A0A8T0GMJ0</accession>
<evidence type="ECO:0000256" key="1">
    <source>
        <dbReference type="SAM" id="Coils"/>
    </source>
</evidence>